<dbReference type="Proteomes" id="UP000720189">
    <property type="component" value="Unassembled WGS sequence"/>
</dbReference>
<sequence length="99" mass="11673">MPTPPTKRNSKKTVNTDELVFRHEIPVKRFCRPEKLSDALRDIFRSDEWLVETSGKNVVIKVGRRVDLEEELKARRVIFNSMGTARALSFFQLFEHIHY</sequence>
<dbReference type="GeneID" id="70229714"/>
<evidence type="ECO:0000313" key="2">
    <source>
        <dbReference type="Proteomes" id="UP000720189"/>
    </source>
</evidence>
<reference evidence="1" key="1">
    <citation type="journal article" date="2021" name="Nat. Commun.">
        <title>Genetic determinants of endophytism in the Arabidopsis root mycobiome.</title>
        <authorList>
            <person name="Mesny F."/>
            <person name="Miyauchi S."/>
            <person name="Thiergart T."/>
            <person name="Pickel B."/>
            <person name="Atanasova L."/>
            <person name="Karlsson M."/>
            <person name="Huettel B."/>
            <person name="Barry K.W."/>
            <person name="Haridas S."/>
            <person name="Chen C."/>
            <person name="Bauer D."/>
            <person name="Andreopoulos W."/>
            <person name="Pangilinan J."/>
            <person name="LaButti K."/>
            <person name="Riley R."/>
            <person name="Lipzen A."/>
            <person name="Clum A."/>
            <person name="Drula E."/>
            <person name="Henrissat B."/>
            <person name="Kohler A."/>
            <person name="Grigoriev I.V."/>
            <person name="Martin F.M."/>
            <person name="Hacquard S."/>
        </authorList>
    </citation>
    <scope>NUCLEOTIDE SEQUENCE</scope>
    <source>
        <strain evidence="1">MPI-CAGE-AT-0023</strain>
    </source>
</reference>
<keyword evidence="2" id="KW-1185">Reference proteome</keyword>
<comment type="caution">
    <text evidence="1">The sequence shown here is derived from an EMBL/GenBank/DDBJ whole genome shotgun (WGS) entry which is preliminary data.</text>
</comment>
<evidence type="ECO:0000313" key="1">
    <source>
        <dbReference type="EMBL" id="KAH7244478.1"/>
    </source>
</evidence>
<organism evidence="1 2">
    <name type="scientific">Fusarium redolens</name>
    <dbReference type="NCBI Taxonomy" id="48865"/>
    <lineage>
        <taxon>Eukaryota</taxon>
        <taxon>Fungi</taxon>
        <taxon>Dikarya</taxon>
        <taxon>Ascomycota</taxon>
        <taxon>Pezizomycotina</taxon>
        <taxon>Sordariomycetes</taxon>
        <taxon>Hypocreomycetidae</taxon>
        <taxon>Hypocreales</taxon>
        <taxon>Nectriaceae</taxon>
        <taxon>Fusarium</taxon>
        <taxon>Fusarium redolens species complex</taxon>
    </lineage>
</organism>
<dbReference type="OrthoDB" id="5096764at2759"/>
<dbReference type="AlphaFoldDB" id="A0A9P9GTN1"/>
<protein>
    <submittedName>
        <fullName evidence="1">Uncharacterized protein</fullName>
    </submittedName>
</protein>
<dbReference type="EMBL" id="JAGMUX010000011">
    <property type="protein sequence ID" value="KAH7244478.1"/>
    <property type="molecule type" value="Genomic_DNA"/>
</dbReference>
<accession>A0A9P9GTN1</accession>
<proteinExistence type="predicted"/>
<dbReference type="RefSeq" id="XP_046047701.1">
    <property type="nucleotide sequence ID" value="XM_046199760.1"/>
</dbReference>
<name>A0A9P9GTN1_FUSRE</name>
<gene>
    <name evidence="1" type="ORF">BKA55DRAFT_692279</name>
</gene>